<dbReference type="Pfam" id="PF00345">
    <property type="entry name" value="PapD_N"/>
    <property type="match status" value="1"/>
</dbReference>
<feature type="signal peptide" evidence="7">
    <location>
        <begin position="1"/>
        <end position="21"/>
    </location>
</feature>
<evidence type="ECO:0000256" key="7">
    <source>
        <dbReference type="SAM" id="SignalP"/>
    </source>
</evidence>
<dbReference type="Gene3D" id="2.60.40.10">
    <property type="entry name" value="Immunoglobulins"/>
    <property type="match status" value="2"/>
</dbReference>
<evidence type="ECO:0000256" key="1">
    <source>
        <dbReference type="ARBA" id="ARBA00004418"/>
    </source>
</evidence>
<evidence type="ECO:0000256" key="5">
    <source>
        <dbReference type="ARBA" id="ARBA00023186"/>
    </source>
</evidence>
<keyword evidence="3 7" id="KW-0732">Signal</keyword>
<dbReference type="InterPro" id="IPR008962">
    <property type="entry name" value="PapD-like_sf"/>
</dbReference>
<evidence type="ECO:0000256" key="6">
    <source>
        <dbReference type="RuleBase" id="RU003918"/>
    </source>
</evidence>
<keyword evidence="4" id="KW-0574">Periplasm</keyword>
<feature type="domain" description="Pili assembly chaperone C-terminal" evidence="9">
    <location>
        <begin position="166"/>
        <end position="226"/>
    </location>
</feature>
<accession>A0ABT5NQ46</accession>
<dbReference type="RefSeq" id="WP_273909215.1">
    <property type="nucleotide sequence ID" value="NZ_JAMDGX010000006.1"/>
</dbReference>
<dbReference type="PANTHER" id="PTHR30251">
    <property type="entry name" value="PILUS ASSEMBLY CHAPERONE"/>
    <property type="match status" value="1"/>
</dbReference>
<organism evidence="10 11">
    <name type="scientific">Pseudomonas fontis</name>
    <dbReference type="NCBI Taxonomy" id="2942633"/>
    <lineage>
        <taxon>Bacteria</taxon>
        <taxon>Pseudomonadati</taxon>
        <taxon>Pseudomonadota</taxon>
        <taxon>Gammaproteobacteria</taxon>
        <taxon>Pseudomonadales</taxon>
        <taxon>Pseudomonadaceae</taxon>
        <taxon>Pseudomonas</taxon>
    </lineage>
</organism>
<comment type="caution">
    <text evidence="10">The sequence shown here is derived from an EMBL/GenBank/DDBJ whole genome shotgun (WGS) entry which is preliminary data.</text>
</comment>
<dbReference type="PRINTS" id="PR00969">
    <property type="entry name" value="CHAPERONPILI"/>
</dbReference>
<evidence type="ECO:0000259" key="9">
    <source>
        <dbReference type="Pfam" id="PF02753"/>
    </source>
</evidence>
<dbReference type="InterPro" id="IPR018046">
    <property type="entry name" value="Pili_assmbl_chaperone_CS"/>
</dbReference>
<name>A0ABT5NQ46_9PSED</name>
<evidence type="ECO:0000313" key="11">
    <source>
        <dbReference type="Proteomes" id="UP001148203"/>
    </source>
</evidence>
<reference evidence="10 11" key="1">
    <citation type="submission" date="2022-05" db="EMBL/GenBank/DDBJ databases">
        <title>Novel Pseudomonas spp. Isolated from a Rainbow Trout Aquaculture Facility.</title>
        <authorList>
            <person name="Testerman T."/>
            <person name="Graf J."/>
        </authorList>
    </citation>
    <scope>NUCLEOTIDE SEQUENCE [LARGE SCALE GENOMIC DNA]</scope>
    <source>
        <strain evidence="10 11">ID681</strain>
    </source>
</reference>
<evidence type="ECO:0000256" key="4">
    <source>
        <dbReference type="ARBA" id="ARBA00022764"/>
    </source>
</evidence>
<comment type="subcellular location">
    <subcellularLocation>
        <location evidence="1 6">Periplasm</location>
    </subcellularLocation>
</comment>
<dbReference type="InterPro" id="IPR001829">
    <property type="entry name" value="Pili_assmbl_chaperone_bac"/>
</dbReference>
<dbReference type="InterPro" id="IPR050643">
    <property type="entry name" value="Periplasmic_pilus_chap"/>
</dbReference>
<dbReference type="SUPFAM" id="SSF49354">
    <property type="entry name" value="PapD-like"/>
    <property type="match status" value="1"/>
</dbReference>
<proteinExistence type="inferred from homology"/>
<keyword evidence="11" id="KW-1185">Reference proteome</keyword>
<evidence type="ECO:0000259" key="8">
    <source>
        <dbReference type="Pfam" id="PF00345"/>
    </source>
</evidence>
<keyword evidence="5 6" id="KW-0143">Chaperone</keyword>
<protein>
    <submittedName>
        <fullName evidence="10">Fimbria/pilus periplasmic chaperone</fullName>
    </submittedName>
</protein>
<feature type="chain" id="PRO_5047295057" evidence="7">
    <location>
        <begin position="22"/>
        <end position="251"/>
    </location>
</feature>
<dbReference type="Proteomes" id="UP001148203">
    <property type="component" value="Unassembled WGS sequence"/>
</dbReference>
<dbReference type="InterPro" id="IPR016148">
    <property type="entry name" value="Pili_assmbl_chaperone_C"/>
</dbReference>
<dbReference type="InterPro" id="IPR013783">
    <property type="entry name" value="Ig-like_fold"/>
</dbReference>
<dbReference type="InterPro" id="IPR036316">
    <property type="entry name" value="Pili_assmbl_chap_C_dom_sf"/>
</dbReference>
<sequence>MMWKASVVAGLLCLAAQSVHAAISLDRTRVVFPGGQKSVTLGISNQNTTHPYLAQGWIEDEDGNKLTSPLVVVPPIQRVEPGAKSQVKLQDGGLASLPQDRESVFYFNLREIPPKSDKVNTLQIALQTRIKAFYRPAALAEAASGQQTAPFQEQLTLSRQGDVYTVNNPTAYYVTLISATSKKGGESNKGFEAFMLAPKSSAPLGGSAAGLGATPTLVYVNDYGAQPVLTFSCTGQTCAVDVPATQRNAAQ</sequence>
<evidence type="ECO:0000313" key="10">
    <source>
        <dbReference type="EMBL" id="MDD0990302.1"/>
    </source>
</evidence>
<dbReference type="SUPFAM" id="SSF49584">
    <property type="entry name" value="Periplasmic chaperone C-domain"/>
    <property type="match status" value="1"/>
</dbReference>
<feature type="domain" description="Pili assembly chaperone N-terminal" evidence="8">
    <location>
        <begin position="23"/>
        <end position="139"/>
    </location>
</feature>
<gene>
    <name evidence="10" type="ORF">M5G11_07080</name>
</gene>
<dbReference type="InterPro" id="IPR016147">
    <property type="entry name" value="Pili_assmbl_chaperone_N"/>
</dbReference>
<evidence type="ECO:0000256" key="3">
    <source>
        <dbReference type="ARBA" id="ARBA00022729"/>
    </source>
</evidence>
<dbReference type="PROSITE" id="PS00635">
    <property type="entry name" value="PILI_CHAPERONE"/>
    <property type="match status" value="1"/>
</dbReference>
<dbReference type="PANTHER" id="PTHR30251:SF6">
    <property type="entry name" value="FIMBRIAL CHAPERONE YFCS-RELATED"/>
    <property type="match status" value="1"/>
</dbReference>
<evidence type="ECO:0000256" key="2">
    <source>
        <dbReference type="ARBA" id="ARBA00007399"/>
    </source>
</evidence>
<dbReference type="Pfam" id="PF02753">
    <property type="entry name" value="PapD_C"/>
    <property type="match status" value="1"/>
</dbReference>
<dbReference type="EMBL" id="JAMDGY010000018">
    <property type="protein sequence ID" value="MDD0990302.1"/>
    <property type="molecule type" value="Genomic_DNA"/>
</dbReference>
<comment type="similarity">
    <text evidence="2 6">Belongs to the periplasmic pilus chaperone family.</text>
</comment>